<organism evidence="2 3">
    <name type="scientific">Solobacterium moorei</name>
    <dbReference type="NCBI Taxonomy" id="102148"/>
    <lineage>
        <taxon>Bacteria</taxon>
        <taxon>Bacillati</taxon>
        <taxon>Bacillota</taxon>
        <taxon>Erysipelotrichia</taxon>
        <taxon>Erysipelotrichales</taxon>
        <taxon>Erysipelotrichaceae</taxon>
        <taxon>Solobacterium</taxon>
    </lineage>
</organism>
<comment type="caution">
    <text evidence="2">The sequence shown here is derived from an EMBL/GenBank/DDBJ whole genome shotgun (WGS) entry which is preliminary data.</text>
</comment>
<sequence length="293" mass="32194">MTKFKKLTAVVCTTILLSGLTGCSDAVAKLKDSNEVLFSIGKKNITKGDVFTLMKQNAGATTAVNEASKAIAVAEIEVTDKMKKEAEESLANYKSMYGDTFASYMKNNNLDEESYLKEYLIPSLQAKELTKKYIDENFDSLVDTYKPVKATVLTFTAQADADAALADLKGGNTDYAAVSTAHNGTGTPVSQIYTTESSDLDALVRTIITSNSPSDPWTESPASDGAKFYVIKVDENDASKMKDDVDTILQKIKQVSADASTYFFKKHNFHIYDKTIYDSVKDKYPDILVQDMK</sequence>
<protein>
    <recommendedName>
        <fullName evidence="4">Peptidyl-prolyl cis-trans isomerase</fullName>
    </recommendedName>
</protein>
<evidence type="ECO:0008006" key="4">
    <source>
        <dbReference type="Google" id="ProtNLM"/>
    </source>
</evidence>
<feature type="chain" id="PRO_5019249742" description="Peptidyl-prolyl cis-trans isomerase" evidence="1">
    <location>
        <begin position="29"/>
        <end position="293"/>
    </location>
</feature>
<dbReference type="AlphaFoldDB" id="A0A412PEA4"/>
<keyword evidence="1" id="KW-0732">Signal</keyword>
<name>A0A412PEA4_9FIRM</name>
<gene>
    <name evidence="2" type="ORF">DWX20_04090</name>
</gene>
<proteinExistence type="predicted"/>
<evidence type="ECO:0000256" key="1">
    <source>
        <dbReference type="SAM" id="SignalP"/>
    </source>
</evidence>
<accession>A0A412PEA4</accession>
<evidence type="ECO:0000313" key="2">
    <source>
        <dbReference type="EMBL" id="RGT55996.1"/>
    </source>
</evidence>
<feature type="signal peptide" evidence="1">
    <location>
        <begin position="1"/>
        <end position="28"/>
    </location>
</feature>
<dbReference type="EMBL" id="QRWX01000002">
    <property type="protein sequence ID" value="RGT55996.1"/>
    <property type="molecule type" value="Genomic_DNA"/>
</dbReference>
<reference evidence="2 3" key="1">
    <citation type="submission" date="2018-08" db="EMBL/GenBank/DDBJ databases">
        <title>A genome reference for cultivated species of the human gut microbiota.</title>
        <authorList>
            <person name="Zou Y."/>
            <person name="Xue W."/>
            <person name="Luo G."/>
        </authorList>
    </citation>
    <scope>NUCLEOTIDE SEQUENCE [LARGE SCALE GENOMIC DNA]</scope>
    <source>
        <strain evidence="2 3">AF18-46</strain>
    </source>
</reference>
<dbReference type="Proteomes" id="UP000284731">
    <property type="component" value="Unassembled WGS sequence"/>
</dbReference>
<dbReference type="GeneID" id="89620021"/>
<dbReference type="RefSeq" id="WP_028078468.1">
    <property type="nucleotide sequence ID" value="NZ_AP028934.1"/>
</dbReference>
<dbReference type="PROSITE" id="PS51257">
    <property type="entry name" value="PROKAR_LIPOPROTEIN"/>
    <property type="match status" value="1"/>
</dbReference>
<evidence type="ECO:0000313" key="3">
    <source>
        <dbReference type="Proteomes" id="UP000284731"/>
    </source>
</evidence>